<dbReference type="SMART" id="SM00382">
    <property type="entry name" value="AAA"/>
    <property type="match status" value="2"/>
</dbReference>
<dbReference type="FunFam" id="3.30.300.20:FF:000004">
    <property type="entry name" value="GTPase Der"/>
    <property type="match status" value="1"/>
</dbReference>
<dbReference type="InterPro" id="IPR006073">
    <property type="entry name" value="GTP-bd"/>
</dbReference>
<protein>
    <recommendedName>
        <fullName evidence="2 8">GTPase Der</fullName>
    </recommendedName>
    <alternativeName>
        <fullName evidence="7 8">GTP-binding protein EngA</fullName>
    </alternativeName>
</protein>
<keyword evidence="6 8" id="KW-0342">GTP-binding</keyword>
<proteinExistence type="inferred from homology"/>
<dbReference type="InterPro" id="IPR027417">
    <property type="entry name" value="P-loop_NTPase"/>
</dbReference>
<gene>
    <name evidence="8" type="primary">der</name>
    <name evidence="13" type="ORF">C7457_0514</name>
</gene>
<dbReference type="FunFam" id="3.40.50.300:FF:000057">
    <property type="entry name" value="GTPase Der"/>
    <property type="match status" value="1"/>
</dbReference>
<dbReference type="InterPro" id="IPR005225">
    <property type="entry name" value="Small_GTP-bd"/>
</dbReference>
<dbReference type="GO" id="GO:0042254">
    <property type="term" value="P:ribosome biogenesis"/>
    <property type="evidence" value="ECO:0007669"/>
    <property type="project" value="UniProtKB-KW"/>
</dbReference>
<dbReference type="NCBIfam" id="TIGR00231">
    <property type="entry name" value="small_GTP"/>
    <property type="match status" value="2"/>
</dbReference>
<feature type="binding site" evidence="8">
    <location>
        <begin position="58"/>
        <end position="62"/>
    </location>
    <ligand>
        <name>GTP</name>
        <dbReference type="ChEBI" id="CHEBI:37565"/>
        <label>1</label>
    </ligand>
</feature>
<feature type="binding site" evidence="8">
    <location>
        <begin position="338"/>
        <end position="341"/>
    </location>
    <ligand>
        <name>GTP</name>
        <dbReference type="ChEBI" id="CHEBI:37565"/>
        <label>2</label>
    </ligand>
</feature>
<feature type="binding site" evidence="8">
    <location>
        <begin position="121"/>
        <end position="124"/>
    </location>
    <ligand>
        <name>GTP</name>
        <dbReference type="ChEBI" id="CHEBI:37565"/>
        <label>1</label>
    </ligand>
</feature>
<evidence type="ECO:0000256" key="5">
    <source>
        <dbReference type="ARBA" id="ARBA00022741"/>
    </source>
</evidence>
<dbReference type="PROSITE" id="PS51712">
    <property type="entry name" value="G_ENGA"/>
    <property type="match status" value="2"/>
</dbReference>
<keyword evidence="4 10" id="KW-0677">Repeat</keyword>
<comment type="subunit">
    <text evidence="8">Associates with the 50S ribosomal subunit.</text>
</comment>
<evidence type="ECO:0000313" key="13">
    <source>
        <dbReference type="EMBL" id="RKQ63639.1"/>
    </source>
</evidence>
<dbReference type="InterPro" id="IPR032859">
    <property type="entry name" value="KH_dom-like"/>
</dbReference>
<dbReference type="PANTHER" id="PTHR43834">
    <property type="entry name" value="GTPASE DER"/>
    <property type="match status" value="1"/>
</dbReference>
<dbReference type="NCBIfam" id="TIGR03594">
    <property type="entry name" value="GTPase_EngA"/>
    <property type="match status" value="1"/>
</dbReference>
<dbReference type="InterPro" id="IPR003593">
    <property type="entry name" value="AAA+_ATPase"/>
</dbReference>
<comment type="function">
    <text evidence="8 10">GTPase that plays an essential role in the late steps of ribosome biogenesis.</text>
</comment>
<feature type="domain" description="EngA-type G" evidence="12">
    <location>
        <begin position="5"/>
        <end position="169"/>
    </location>
</feature>
<evidence type="ECO:0000256" key="4">
    <source>
        <dbReference type="ARBA" id="ARBA00022737"/>
    </source>
</evidence>
<evidence type="ECO:0000256" key="8">
    <source>
        <dbReference type="HAMAP-Rule" id="MF_00195"/>
    </source>
</evidence>
<dbReference type="EMBL" id="RBIE01000001">
    <property type="protein sequence ID" value="RKQ63639.1"/>
    <property type="molecule type" value="Genomic_DNA"/>
</dbReference>
<dbReference type="CDD" id="cd01895">
    <property type="entry name" value="EngA2"/>
    <property type="match status" value="1"/>
</dbReference>
<accession>A0A420W8J9</accession>
<dbReference type="Pfam" id="PF14714">
    <property type="entry name" value="KH_dom-like"/>
    <property type="match status" value="1"/>
</dbReference>
<feature type="domain" description="EngA-type G" evidence="12">
    <location>
        <begin position="221"/>
        <end position="394"/>
    </location>
</feature>
<dbReference type="PIRSF" id="PIRSF006485">
    <property type="entry name" value="GTP-binding_EngA"/>
    <property type="match status" value="1"/>
</dbReference>
<comment type="caution">
    <text evidence="13">The sequence shown here is derived from an EMBL/GenBank/DDBJ whole genome shotgun (WGS) entry which is preliminary data.</text>
</comment>
<comment type="similarity">
    <text evidence="1 8 9 10">Belongs to the TRAFAC class TrmE-Era-EngA-EngB-Septin-like GTPase superfamily. EngA (Der) GTPase family.</text>
</comment>
<dbReference type="OrthoDB" id="9805918at2"/>
<dbReference type="FunFam" id="3.40.50.300:FF:000040">
    <property type="entry name" value="GTPase Der"/>
    <property type="match status" value="1"/>
</dbReference>
<dbReference type="RefSeq" id="WP_121169881.1">
    <property type="nucleotide sequence ID" value="NZ_RBIE01000001.1"/>
</dbReference>
<evidence type="ECO:0000256" key="9">
    <source>
        <dbReference type="PROSITE-ProRule" id="PRU01049"/>
    </source>
</evidence>
<evidence type="ECO:0000256" key="11">
    <source>
        <dbReference type="SAM" id="MobiDB-lite"/>
    </source>
</evidence>
<organism evidence="13 14">
    <name type="scientific">Thermovibrio guaymasensis</name>
    <dbReference type="NCBI Taxonomy" id="240167"/>
    <lineage>
        <taxon>Bacteria</taxon>
        <taxon>Pseudomonadati</taxon>
        <taxon>Aquificota</taxon>
        <taxon>Aquificia</taxon>
        <taxon>Desulfurobacteriales</taxon>
        <taxon>Desulfurobacteriaceae</taxon>
        <taxon>Thermovibrio</taxon>
    </lineage>
</organism>
<reference evidence="13 14" key="1">
    <citation type="submission" date="2018-10" db="EMBL/GenBank/DDBJ databases">
        <title>Genomic Encyclopedia of Type Strains, Phase IV (KMG-IV): sequencing the most valuable type-strain genomes for metagenomic binning, comparative biology and taxonomic classification.</title>
        <authorList>
            <person name="Goeker M."/>
        </authorList>
    </citation>
    <scope>NUCLEOTIDE SEQUENCE [LARGE SCALE GENOMIC DNA]</scope>
    <source>
        <strain evidence="13 14">DSM 15521</strain>
    </source>
</reference>
<dbReference type="Proteomes" id="UP000280881">
    <property type="component" value="Unassembled WGS sequence"/>
</dbReference>
<evidence type="ECO:0000313" key="14">
    <source>
        <dbReference type="Proteomes" id="UP000280881"/>
    </source>
</evidence>
<dbReference type="GO" id="GO:0043022">
    <property type="term" value="F:ribosome binding"/>
    <property type="evidence" value="ECO:0007669"/>
    <property type="project" value="TreeGrafter"/>
</dbReference>
<evidence type="ECO:0000256" key="1">
    <source>
        <dbReference type="ARBA" id="ARBA00008279"/>
    </source>
</evidence>
<evidence type="ECO:0000259" key="12">
    <source>
        <dbReference type="PROSITE" id="PS51712"/>
    </source>
</evidence>
<dbReference type="InterPro" id="IPR031166">
    <property type="entry name" value="G_ENGA"/>
</dbReference>
<dbReference type="PRINTS" id="PR00326">
    <property type="entry name" value="GTP1OBG"/>
</dbReference>
<feature type="binding site" evidence="8">
    <location>
        <begin position="227"/>
        <end position="234"/>
    </location>
    <ligand>
        <name>GTP</name>
        <dbReference type="ChEBI" id="CHEBI:37565"/>
        <label>2</label>
    </ligand>
</feature>
<dbReference type="Gene3D" id="3.30.300.20">
    <property type="match status" value="1"/>
</dbReference>
<dbReference type="AlphaFoldDB" id="A0A420W8J9"/>
<dbReference type="CDD" id="cd01894">
    <property type="entry name" value="EngA1"/>
    <property type="match status" value="1"/>
</dbReference>
<dbReference type="InterPro" id="IPR016484">
    <property type="entry name" value="GTPase_Der"/>
</dbReference>
<evidence type="ECO:0000256" key="3">
    <source>
        <dbReference type="ARBA" id="ARBA00022517"/>
    </source>
</evidence>
<keyword evidence="14" id="KW-1185">Reference proteome</keyword>
<evidence type="ECO:0000256" key="7">
    <source>
        <dbReference type="ARBA" id="ARBA00032345"/>
    </source>
</evidence>
<dbReference type="HAMAP" id="MF_00195">
    <property type="entry name" value="GTPase_Der"/>
    <property type="match status" value="1"/>
</dbReference>
<feature type="region of interest" description="Disordered" evidence="11">
    <location>
        <begin position="172"/>
        <end position="213"/>
    </location>
</feature>
<dbReference type="PANTHER" id="PTHR43834:SF6">
    <property type="entry name" value="GTPASE DER"/>
    <property type="match status" value="1"/>
</dbReference>
<dbReference type="Gene3D" id="3.40.50.300">
    <property type="entry name" value="P-loop containing nucleotide triphosphate hydrolases"/>
    <property type="match status" value="2"/>
</dbReference>
<name>A0A420W8J9_9BACT</name>
<feature type="compositionally biased region" description="Basic and acidic residues" evidence="11">
    <location>
        <begin position="172"/>
        <end position="191"/>
    </location>
</feature>
<feature type="binding site" evidence="8">
    <location>
        <begin position="274"/>
        <end position="278"/>
    </location>
    <ligand>
        <name>GTP</name>
        <dbReference type="ChEBI" id="CHEBI:37565"/>
        <label>2</label>
    </ligand>
</feature>
<evidence type="ECO:0000256" key="6">
    <source>
        <dbReference type="ARBA" id="ARBA00023134"/>
    </source>
</evidence>
<dbReference type="InterPro" id="IPR015946">
    <property type="entry name" value="KH_dom-like_a/b"/>
</dbReference>
<sequence length="479" mass="55098">MRRLPVVAIVGRPNVGKSSLFNRLLGKKVAIIDDTPGVTRDRIVQEAEIDGHRVILVDTGGVVEKDAHQFAKETTEQAKRAMEEADVIVFVVDGKEGVNPLDLEVAKILRKWKKPVILAVNKIDEPFMEDRVYEFYQLGFDEVIPISTIHKIGIQTLKEKILEKLPPELRENAKREQEKVEKREKAERLISGEEEEELTSLQETLERGEEYEIEEEEKEPIKVAIVGRPNMGKSTLLNALVGQERAIVSDVPGTTRDAIDTYVKIGDDEFIFIDTAGIRRRGKIKDIEYYSYLRALDAIDRADVVILLIDAEEGPTDRDAKIAGIALEKFKPIVIAVNKIDKLKDQKDWERIHRELDLTFDFIPFAPRVFISAKERKGLDELIKQIKDLYSQYTKKVTTGKFNRVLRELMEIHQPPVYKNKVVKIYYGTQVKTKPPTFLLFSNYPEGIPKSFRRFLENRLREAFGFNKIPIRIVFKKRS</sequence>
<feature type="binding site" evidence="8">
    <location>
        <begin position="11"/>
        <end position="18"/>
    </location>
    <ligand>
        <name>GTP</name>
        <dbReference type="ChEBI" id="CHEBI:37565"/>
        <label>1</label>
    </ligand>
</feature>
<dbReference type="GO" id="GO:0005525">
    <property type="term" value="F:GTP binding"/>
    <property type="evidence" value="ECO:0007669"/>
    <property type="project" value="UniProtKB-UniRule"/>
</dbReference>
<dbReference type="Pfam" id="PF01926">
    <property type="entry name" value="MMR_HSR1"/>
    <property type="match status" value="2"/>
</dbReference>
<keyword evidence="3 8" id="KW-0690">Ribosome biogenesis</keyword>
<evidence type="ECO:0000256" key="10">
    <source>
        <dbReference type="RuleBase" id="RU004481"/>
    </source>
</evidence>
<evidence type="ECO:0000256" key="2">
    <source>
        <dbReference type="ARBA" id="ARBA00020953"/>
    </source>
</evidence>
<keyword evidence="5 8" id="KW-0547">Nucleotide-binding</keyword>
<dbReference type="SUPFAM" id="SSF52540">
    <property type="entry name" value="P-loop containing nucleoside triphosphate hydrolases"/>
    <property type="match status" value="2"/>
</dbReference>